<keyword evidence="3" id="KW-1185">Reference proteome</keyword>
<dbReference type="Proteomes" id="UP000247612">
    <property type="component" value="Unassembled WGS sequence"/>
</dbReference>
<dbReference type="EMBL" id="QJKH01000002">
    <property type="protein sequence ID" value="PXX81166.1"/>
    <property type="molecule type" value="Genomic_DNA"/>
</dbReference>
<feature type="domain" description="Catalase immune-responsive" evidence="1">
    <location>
        <begin position="1"/>
        <end position="46"/>
    </location>
</feature>
<dbReference type="Pfam" id="PF06628">
    <property type="entry name" value="Catalase-rel"/>
    <property type="match status" value="1"/>
</dbReference>
<dbReference type="InterPro" id="IPR010582">
    <property type="entry name" value="Catalase_immune_responsive"/>
</dbReference>
<sequence>MSEEKRRILLDNTARNIEPVTKNIKYRHAVHCYLADQEYGMRFSEAANLDFEKVKTLAQLTNNELNQATMNPDM</sequence>
<evidence type="ECO:0000313" key="3">
    <source>
        <dbReference type="Proteomes" id="UP000247612"/>
    </source>
</evidence>
<proteinExistence type="predicted"/>
<reference evidence="2 3" key="1">
    <citation type="submission" date="2018-05" db="EMBL/GenBank/DDBJ databases">
        <title>Genomic Encyclopedia of Type Strains, Phase IV (KMG-IV): sequencing the most valuable type-strain genomes for metagenomic binning, comparative biology and taxonomic classification.</title>
        <authorList>
            <person name="Goeker M."/>
        </authorList>
    </citation>
    <scope>NUCLEOTIDE SEQUENCE [LARGE SCALE GENOMIC DNA]</scope>
    <source>
        <strain evidence="2 3">JC118</strain>
    </source>
</reference>
<dbReference type="SUPFAM" id="SSF56634">
    <property type="entry name" value="Heme-dependent catalase-like"/>
    <property type="match status" value="1"/>
</dbReference>
<dbReference type="AlphaFoldDB" id="A0A318KZT3"/>
<accession>A0A318KZT3</accession>
<protein>
    <submittedName>
        <fullName evidence="2">Catalase-related immune-responsive protein</fullName>
    </submittedName>
</protein>
<dbReference type="InterPro" id="IPR020835">
    <property type="entry name" value="Catalase_sf"/>
</dbReference>
<evidence type="ECO:0000259" key="1">
    <source>
        <dbReference type="Pfam" id="PF06628"/>
    </source>
</evidence>
<name>A0A318KZT3_9FIRM</name>
<organism evidence="2 3">
    <name type="scientific">Dielma fastidiosa</name>
    <dbReference type="NCBI Taxonomy" id="1034346"/>
    <lineage>
        <taxon>Bacteria</taxon>
        <taxon>Bacillati</taxon>
        <taxon>Bacillota</taxon>
        <taxon>Erysipelotrichia</taxon>
        <taxon>Erysipelotrichales</taxon>
        <taxon>Erysipelotrichaceae</taxon>
        <taxon>Dielma</taxon>
    </lineage>
</organism>
<dbReference type="Gene3D" id="1.20.1370.60">
    <property type="match status" value="1"/>
</dbReference>
<gene>
    <name evidence="2" type="ORF">DES51_102289</name>
</gene>
<dbReference type="RefSeq" id="WP_022938581.1">
    <property type="nucleotide sequence ID" value="NZ_CABKRQ010000006.1"/>
</dbReference>
<comment type="caution">
    <text evidence="2">The sequence shown here is derived from an EMBL/GenBank/DDBJ whole genome shotgun (WGS) entry which is preliminary data.</text>
</comment>
<dbReference type="STRING" id="1034346.GCA_000313565_02278"/>
<dbReference type="GO" id="GO:0020037">
    <property type="term" value="F:heme binding"/>
    <property type="evidence" value="ECO:0007669"/>
    <property type="project" value="InterPro"/>
</dbReference>
<dbReference type="OrthoDB" id="9760293at2"/>
<evidence type="ECO:0000313" key="2">
    <source>
        <dbReference type="EMBL" id="PXX81166.1"/>
    </source>
</evidence>